<comment type="caution">
    <text evidence="3">The sequence shown here is derived from an EMBL/GenBank/DDBJ whole genome shotgun (WGS) entry which is preliminary data.</text>
</comment>
<feature type="region of interest" description="Disordered" evidence="1">
    <location>
        <begin position="32"/>
        <end position="58"/>
    </location>
</feature>
<protein>
    <submittedName>
        <fullName evidence="3">Uncharacterized protein</fullName>
    </submittedName>
</protein>
<dbReference type="Proteomes" id="UP000625711">
    <property type="component" value="Unassembled WGS sequence"/>
</dbReference>
<sequence length="95" mass="11171">MEINARRSCIETTFYGASTKIFLFRHWTDDAEDHRDANNGPEEKPGKQWRGKRKTENNQFGRKTAGLHYLFFVIHFPRFFLSLPAAFSVKSLFRS</sequence>
<evidence type="ECO:0000256" key="2">
    <source>
        <dbReference type="SAM" id="Phobius"/>
    </source>
</evidence>
<gene>
    <name evidence="3" type="ORF">GWI33_018254</name>
</gene>
<reference evidence="3" key="1">
    <citation type="submission" date="2020-08" db="EMBL/GenBank/DDBJ databases">
        <title>Genome sequencing and assembly of the red palm weevil Rhynchophorus ferrugineus.</title>
        <authorList>
            <person name="Dias G.B."/>
            <person name="Bergman C.M."/>
            <person name="Manee M."/>
        </authorList>
    </citation>
    <scope>NUCLEOTIDE SEQUENCE</scope>
    <source>
        <strain evidence="3">AA-2017</strain>
        <tissue evidence="3">Whole larva</tissue>
    </source>
</reference>
<proteinExistence type="predicted"/>
<evidence type="ECO:0000313" key="4">
    <source>
        <dbReference type="Proteomes" id="UP000625711"/>
    </source>
</evidence>
<feature type="compositionally biased region" description="Basic and acidic residues" evidence="1">
    <location>
        <begin position="32"/>
        <end position="46"/>
    </location>
</feature>
<dbReference type="EMBL" id="JAACXV010014313">
    <property type="protein sequence ID" value="KAF7268646.1"/>
    <property type="molecule type" value="Genomic_DNA"/>
</dbReference>
<evidence type="ECO:0000313" key="3">
    <source>
        <dbReference type="EMBL" id="KAF7268646.1"/>
    </source>
</evidence>
<keyword evidence="2" id="KW-0472">Membrane</keyword>
<organism evidence="3 4">
    <name type="scientific">Rhynchophorus ferrugineus</name>
    <name type="common">Red palm weevil</name>
    <name type="synonym">Curculio ferrugineus</name>
    <dbReference type="NCBI Taxonomy" id="354439"/>
    <lineage>
        <taxon>Eukaryota</taxon>
        <taxon>Metazoa</taxon>
        <taxon>Ecdysozoa</taxon>
        <taxon>Arthropoda</taxon>
        <taxon>Hexapoda</taxon>
        <taxon>Insecta</taxon>
        <taxon>Pterygota</taxon>
        <taxon>Neoptera</taxon>
        <taxon>Endopterygota</taxon>
        <taxon>Coleoptera</taxon>
        <taxon>Polyphaga</taxon>
        <taxon>Cucujiformia</taxon>
        <taxon>Curculionidae</taxon>
        <taxon>Dryophthorinae</taxon>
        <taxon>Rhynchophorus</taxon>
    </lineage>
</organism>
<accession>A0A834M1P3</accession>
<evidence type="ECO:0000256" key="1">
    <source>
        <dbReference type="SAM" id="MobiDB-lite"/>
    </source>
</evidence>
<keyword evidence="2" id="KW-1133">Transmembrane helix</keyword>
<name>A0A834M1P3_RHYFE</name>
<keyword evidence="2" id="KW-0812">Transmembrane</keyword>
<feature type="transmembrane region" description="Helical" evidence="2">
    <location>
        <begin position="67"/>
        <end position="87"/>
    </location>
</feature>
<dbReference type="AlphaFoldDB" id="A0A834M1P3"/>
<keyword evidence="4" id="KW-1185">Reference proteome</keyword>